<proteinExistence type="predicted"/>
<dbReference type="PANTHER" id="PTHR12904">
    <property type="match status" value="1"/>
</dbReference>
<dbReference type="PANTHER" id="PTHR12904:SF23">
    <property type="entry name" value="PROTEIN ZER-1 HOMOLOG"/>
    <property type="match status" value="1"/>
</dbReference>
<dbReference type="InterPro" id="IPR051341">
    <property type="entry name" value="Zyg-11_UBL_adapter"/>
</dbReference>
<evidence type="ECO:0000313" key="1">
    <source>
        <dbReference type="EMBL" id="VUZ47535.1"/>
    </source>
</evidence>
<dbReference type="GO" id="GO:0031462">
    <property type="term" value="C:Cul2-RING ubiquitin ligase complex"/>
    <property type="evidence" value="ECO:0007669"/>
    <property type="project" value="TreeGrafter"/>
</dbReference>
<protein>
    <submittedName>
        <fullName evidence="1">Uncharacterized protein</fullName>
    </submittedName>
</protein>
<feature type="non-terminal residue" evidence="1">
    <location>
        <position position="1"/>
    </location>
</feature>
<gene>
    <name evidence="1" type="ORF">WMSIL1_LOCUS7072</name>
</gene>
<sequence length="614" mass="71652">FKSILEENAGNEICLKTICINFIADHFESLIGSRQNSFCFWRFLHPSFVIPAAIAEKILKELSERQILRREHLTLFSTQHVNLHSVFLSNITLTPSSISILKDFTLYNITILNVSGVDLENLVDRFSSETKEDLHTFYVENMKIVRRRRRVAFEALKQLHNLQVLKMIRTNLDSKYLRVIVRSLPRLTHLDISETTVDNICCLKELKDRLKVLVMHMFAYKRKRALNRTLSTILELKELRILDVSTLMNDELDVRGNVKQLLEPETLPNLRHFDISGNPFLFDMADVLRFIQNHPKLKFLGLSAWPQSLELWSITQLSIDYPNIEIVGGEGEEQIIKTIERYSSRIVYVENAIYRIYLNVLNEYAYTPNLLNCLVNFLKETYRKGQLIPIALSAISWLTESEYSSIAPTSLLERVRDIILCIMEDSGFDFIYRCFGNPVLINLLQTDSVTFDYKRCCKILFTYLQKTNAASVKQSTLNALWELFARMSDDNLAEFRANLHYMRCLIKCLAEIYLPEHLVFQWLDEFDRGPLFYLRNFSSITLDDPVINYSLILRQFIGNNYWCCLRFVEAGGFPVLRFIIQNLAAYGDMNGVRRQLNNLLESIDSILRQYQDRT</sequence>
<evidence type="ECO:0000313" key="2">
    <source>
        <dbReference type="Proteomes" id="UP000321570"/>
    </source>
</evidence>
<dbReference type="Proteomes" id="UP000321570">
    <property type="component" value="Unassembled WGS sequence"/>
</dbReference>
<dbReference type="EMBL" id="CABIJS010000244">
    <property type="protein sequence ID" value="VUZ47535.1"/>
    <property type="molecule type" value="Genomic_DNA"/>
</dbReference>
<dbReference type="Gene3D" id="3.80.10.10">
    <property type="entry name" value="Ribonuclease Inhibitor"/>
    <property type="match status" value="2"/>
</dbReference>
<accession>A0A564YJT8</accession>
<dbReference type="SUPFAM" id="SSF48371">
    <property type="entry name" value="ARM repeat"/>
    <property type="match status" value="1"/>
</dbReference>
<dbReference type="InterPro" id="IPR032675">
    <property type="entry name" value="LRR_dom_sf"/>
</dbReference>
<reference evidence="1 2" key="1">
    <citation type="submission" date="2019-07" db="EMBL/GenBank/DDBJ databases">
        <authorList>
            <person name="Jastrzebski P J."/>
            <person name="Paukszto L."/>
            <person name="Jastrzebski P J."/>
        </authorList>
    </citation>
    <scope>NUCLEOTIDE SEQUENCE [LARGE SCALE GENOMIC DNA]</scope>
    <source>
        <strain evidence="1 2">WMS-il1</strain>
    </source>
</reference>
<organism evidence="1 2">
    <name type="scientific">Hymenolepis diminuta</name>
    <name type="common">Rat tapeworm</name>
    <dbReference type="NCBI Taxonomy" id="6216"/>
    <lineage>
        <taxon>Eukaryota</taxon>
        <taxon>Metazoa</taxon>
        <taxon>Spiralia</taxon>
        <taxon>Lophotrochozoa</taxon>
        <taxon>Platyhelminthes</taxon>
        <taxon>Cestoda</taxon>
        <taxon>Eucestoda</taxon>
        <taxon>Cyclophyllidea</taxon>
        <taxon>Hymenolepididae</taxon>
        <taxon>Hymenolepis</taxon>
    </lineage>
</organism>
<dbReference type="SUPFAM" id="SSF52047">
    <property type="entry name" value="RNI-like"/>
    <property type="match status" value="1"/>
</dbReference>
<name>A0A564YJT8_HYMDI</name>
<dbReference type="InterPro" id="IPR016024">
    <property type="entry name" value="ARM-type_fold"/>
</dbReference>
<keyword evidence="2" id="KW-1185">Reference proteome</keyword>
<dbReference type="AlphaFoldDB" id="A0A564YJT8"/>